<dbReference type="OrthoDB" id="42889at2759"/>
<sequence length="584" mass="67927">MAKKSNNNYKQKQADVDACVKWAVDHGSSIPELYQFKYDTQKYGVYCKLSTNDLVHKEQLKFTPLKIDESIILSNDLAQSFLSKFVSIKDLGSLRETHVNILIKIFLASSFKLENNPQIIDFKSYFDVLPKRIASSIFWSEEELQIVANTDLHRKTMQILNKTIKPELEAIKNLNLPFGITEDSYKWAHCIISSRGFPAILLENVNNKYHKQEAILWPIVDFLNHSNNVQVQWSKQTEEQGDKLSNKLQFITVNSNLNGDDNKSDGDDFEIFNNYGENKNSEDYIINYGFALENLNDEFVTITTRVANEEYVKLCEDQFLIKFADSFKDPNNDESYIVKFSLSYNKFPIYLIKFFSVACRLRSENFISRRSTLEGLSHINSTLTQMLANYKSKIITESGKPIQQDVSNLIKNYQVNFKKILNSTLDLLQEYTKSLIKETKDLFSYKNQVSTNSAFQKLLKHHLKKTTYKELLQDENIFNVSLLMFIIYQAKKEISIDTLDEEDYETTSFIRETFFSVVKTYKITDEDYLDYAPQFASFIENPSSVLSFTLEDFIIADIVVDKITWEKPSSKEVFFIKQEEYSLN</sequence>
<evidence type="ECO:0000313" key="2">
    <source>
        <dbReference type="Proteomes" id="UP000092321"/>
    </source>
</evidence>
<keyword evidence="2" id="KW-1185">Reference proteome</keyword>
<dbReference type="InterPro" id="IPR050600">
    <property type="entry name" value="SETD3_SETD6_MTase"/>
</dbReference>
<gene>
    <name evidence="1" type="ORF">HANVADRAFT_51807</name>
</gene>
<comment type="caution">
    <text evidence="1">The sequence shown here is derived from an EMBL/GenBank/DDBJ whole genome shotgun (WGS) entry which is preliminary data.</text>
</comment>
<accession>A0A1B7TH84</accession>
<evidence type="ECO:0000313" key="1">
    <source>
        <dbReference type="EMBL" id="OBA28091.1"/>
    </source>
</evidence>
<dbReference type="SUPFAM" id="SSF82199">
    <property type="entry name" value="SET domain"/>
    <property type="match status" value="1"/>
</dbReference>
<name>A0A1B7TH84_9ASCO</name>
<dbReference type="Proteomes" id="UP000092321">
    <property type="component" value="Unassembled WGS sequence"/>
</dbReference>
<organism evidence="1 2">
    <name type="scientific">Hanseniaspora valbyensis NRRL Y-1626</name>
    <dbReference type="NCBI Taxonomy" id="766949"/>
    <lineage>
        <taxon>Eukaryota</taxon>
        <taxon>Fungi</taxon>
        <taxon>Dikarya</taxon>
        <taxon>Ascomycota</taxon>
        <taxon>Saccharomycotina</taxon>
        <taxon>Saccharomycetes</taxon>
        <taxon>Saccharomycodales</taxon>
        <taxon>Saccharomycodaceae</taxon>
        <taxon>Hanseniaspora</taxon>
    </lineage>
</organism>
<dbReference type="InterPro" id="IPR046341">
    <property type="entry name" value="SET_dom_sf"/>
</dbReference>
<dbReference type="AlphaFoldDB" id="A0A1B7TH84"/>
<protein>
    <submittedName>
        <fullName evidence="1">SET domain-containing protein</fullName>
    </submittedName>
</protein>
<proteinExistence type="predicted"/>
<dbReference type="Gene3D" id="3.90.1410.10">
    <property type="entry name" value="set domain protein methyltransferase, domain 1"/>
    <property type="match status" value="1"/>
</dbReference>
<reference evidence="2" key="1">
    <citation type="journal article" date="2016" name="Proc. Natl. Acad. Sci. U.S.A.">
        <title>Comparative genomics of biotechnologically important yeasts.</title>
        <authorList>
            <person name="Riley R."/>
            <person name="Haridas S."/>
            <person name="Wolfe K.H."/>
            <person name="Lopes M.R."/>
            <person name="Hittinger C.T."/>
            <person name="Goeker M."/>
            <person name="Salamov A.A."/>
            <person name="Wisecaver J.H."/>
            <person name="Long T.M."/>
            <person name="Calvey C.H."/>
            <person name="Aerts A.L."/>
            <person name="Barry K.W."/>
            <person name="Choi C."/>
            <person name="Clum A."/>
            <person name="Coughlan A.Y."/>
            <person name="Deshpande S."/>
            <person name="Douglass A.P."/>
            <person name="Hanson S.J."/>
            <person name="Klenk H.-P."/>
            <person name="LaButti K.M."/>
            <person name="Lapidus A."/>
            <person name="Lindquist E.A."/>
            <person name="Lipzen A.M."/>
            <person name="Meier-Kolthoff J.P."/>
            <person name="Ohm R.A."/>
            <person name="Otillar R.P."/>
            <person name="Pangilinan J.L."/>
            <person name="Peng Y."/>
            <person name="Rokas A."/>
            <person name="Rosa C.A."/>
            <person name="Scheuner C."/>
            <person name="Sibirny A.A."/>
            <person name="Slot J.C."/>
            <person name="Stielow J.B."/>
            <person name="Sun H."/>
            <person name="Kurtzman C.P."/>
            <person name="Blackwell M."/>
            <person name="Grigoriev I.V."/>
            <person name="Jeffries T.W."/>
        </authorList>
    </citation>
    <scope>NUCLEOTIDE SEQUENCE [LARGE SCALE GENOMIC DNA]</scope>
    <source>
        <strain evidence="2">NRRL Y-1626</strain>
    </source>
</reference>
<dbReference type="EMBL" id="LXPE01000005">
    <property type="protein sequence ID" value="OBA28091.1"/>
    <property type="molecule type" value="Genomic_DNA"/>
</dbReference>
<dbReference type="PANTHER" id="PTHR13271">
    <property type="entry name" value="UNCHARACTERIZED PUTATIVE METHYLTRANSFERASE"/>
    <property type="match status" value="1"/>
</dbReference>
<dbReference type="GO" id="GO:0016279">
    <property type="term" value="F:protein-lysine N-methyltransferase activity"/>
    <property type="evidence" value="ECO:0007669"/>
    <property type="project" value="TreeGrafter"/>
</dbReference>